<proteinExistence type="predicted"/>
<dbReference type="EMBL" id="QKRA01000006">
    <property type="protein sequence ID" value="RDL43792.1"/>
    <property type="molecule type" value="Genomic_DNA"/>
</dbReference>
<feature type="transmembrane region" description="Helical" evidence="1">
    <location>
        <begin position="6"/>
        <end position="22"/>
    </location>
</feature>
<comment type="caution">
    <text evidence="2">The sequence shown here is derived from an EMBL/GenBank/DDBJ whole genome shotgun (WGS) entry which is preliminary data.</text>
</comment>
<keyword evidence="1" id="KW-1133">Transmembrane helix</keyword>
<dbReference type="InterPro" id="IPR010865">
    <property type="entry name" value="DUF1499"/>
</dbReference>
<sequence>MVRWIFVVIIAMLVGFFIYVDLNSDMPEGLGVTDGLLLPCPDTPNCISTQASPEDVQHYAEPILYKDTVKAVQLKLEKHFLESGNARLVDSRLGYSHIVVESDLFDFQDDLELYFPEADSVMHVRSASRVGYDDLNVNRERVRQIRDLLVD</sequence>
<dbReference type="PIRSF" id="PIRSF026426">
    <property type="entry name" value="DUF1499"/>
    <property type="match status" value="1"/>
</dbReference>
<reference evidence="2 3" key="1">
    <citation type="submission" date="2018-06" db="EMBL/GenBank/DDBJ databases">
        <title>Marinomonas sp. YLB-05 draft genome sequence.</title>
        <authorList>
            <person name="Yu L."/>
            <person name="Tang X."/>
        </authorList>
    </citation>
    <scope>NUCLEOTIDE SEQUENCE [LARGE SCALE GENOMIC DNA]</scope>
    <source>
        <strain evidence="2 3">YLB-05</strain>
    </source>
</reference>
<keyword evidence="3" id="KW-1185">Reference proteome</keyword>
<evidence type="ECO:0000313" key="2">
    <source>
        <dbReference type="EMBL" id="RDL43792.1"/>
    </source>
</evidence>
<gene>
    <name evidence="2" type="ORF">DN730_12735</name>
</gene>
<dbReference type="Pfam" id="PF07386">
    <property type="entry name" value="DUF1499"/>
    <property type="match status" value="1"/>
</dbReference>
<keyword evidence="1" id="KW-0472">Membrane</keyword>
<keyword evidence="1" id="KW-0812">Transmembrane</keyword>
<accession>A0A370U7Q9</accession>
<dbReference type="PANTHER" id="PTHR34801">
    <property type="entry name" value="EXPRESSED PROTEIN"/>
    <property type="match status" value="1"/>
</dbReference>
<evidence type="ECO:0000313" key="3">
    <source>
        <dbReference type="Proteomes" id="UP000254326"/>
    </source>
</evidence>
<organism evidence="2 3">
    <name type="scientific">Marinomonas piezotolerans</name>
    <dbReference type="NCBI Taxonomy" id="2213058"/>
    <lineage>
        <taxon>Bacteria</taxon>
        <taxon>Pseudomonadati</taxon>
        <taxon>Pseudomonadota</taxon>
        <taxon>Gammaproteobacteria</taxon>
        <taxon>Oceanospirillales</taxon>
        <taxon>Oceanospirillaceae</taxon>
        <taxon>Marinomonas</taxon>
    </lineage>
</organism>
<name>A0A370U7Q9_9GAMM</name>
<dbReference type="OrthoDB" id="9793534at2"/>
<protein>
    <submittedName>
        <fullName evidence="2">DUF1499 domain-containing protein</fullName>
    </submittedName>
</protein>
<dbReference type="PANTHER" id="PTHR34801:SF6">
    <property type="entry name" value="SLL1620 PROTEIN"/>
    <property type="match status" value="1"/>
</dbReference>
<evidence type="ECO:0000256" key="1">
    <source>
        <dbReference type="SAM" id="Phobius"/>
    </source>
</evidence>
<dbReference type="Proteomes" id="UP000254326">
    <property type="component" value="Unassembled WGS sequence"/>
</dbReference>
<dbReference type="AlphaFoldDB" id="A0A370U7Q9"/>